<feature type="region of interest" description="C-terminal hotdog fold" evidence="8">
    <location>
        <begin position="1096"/>
        <end position="1252"/>
    </location>
</feature>
<dbReference type="InterPro" id="IPR049900">
    <property type="entry name" value="PKS_mFAS_DH"/>
</dbReference>
<dbReference type="InterPro" id="IPR032821">
    <property type="entry name" value="PKS_assoc"/>
</dbReference>
<dbReference type="InterPro" id="IPR036291">
    <property type="entry name" value="NAD(P)-bd_dom_sf"/>
</dbReference>
<dbReference type="PROSITE" id="PS00606">
    <property type="entry name" value="KS3_1"/>
    <property type="match status" value="1"/>
</dbReference>
<evidence type="ECO:0000313" key="13">
    <source>
        <dbReference type="Proteomes" id="UP000193689"/>
    </source>
</evidence>
<dbReference type="InterPro" id="IPR006162">
    <property type="entry name" value="Ppantetheine_attach_site"/>
</dbReference>
<dbReference type="OrthoDB" id="329835at2759"/>
<dbReference type="Gene3D" id="1.10.1200.10">
    <property type="entry name" value="ACP-like"/>
    <property type="match status" value="1"/>
</dbReference>
<evidence type="ECO:0000259" key="9">
    <source>
        <dbReference type="PROSITE" id="PS50075"/>
    </source>
</evidence>
<dbReference type="FunFam" id="3.40.47.10:FF:000019">
    <property type="entry name" value="Polyketide synthase type I"/>
    <property type="match status" value="1"/>
</dbReference>
<dbReference type="GO" id="GO:0030639">
    <property type="term" value="P:polyketide biosynthetic process"/>
    <property type="evidence" value="ECO:0007669"/>
    <property type="project" value="UniProtKB-ARBA"/>
</dbReference>
<dbReference type="InterPro" id="IPR014043">
    <property type="entry name" value="Acyl_transferase_dom"/>
</dbReference>
<evidence type="ECO:0000259" key="10">
    <source>
        <dbReference type="PROSITE" id="PS52004"/>
    </source>
</evidence>
<dbReference type="EMBL" id="MCFJ01000020">
    <property type="protein sequence ID" value="ORY57229.1"/>
    <property type="molecule type" value="Genomic_DNA"/>
</dbReference>
<evidence type="ECO:0000256" key="7">
    <source>
        <dbReference type="ARBA" id="ARBA00023315"/>
    </source>
</evidence>
<keyword evidence="5" id="KW-0560">Oxidoreductase</keyword>
<comment type="caution">
    <text evidence="12">The sequence shown here is derived from an EMBL/GenBank/DDBJ whole genome shotgun (WGS) entry which is preliminary data.</text>
</comment>
<dbReference type="InterPro" id="IPR014030">
    <property type="entry name" value="Ketoacyl_synth_N"/>
</dbReference>
<dbReference type="InterPro" id="IPR016036">
    <property type="entry name" value="Malonyl_transacylase_ACP-bd"/>
</dbReference>
<dbReference type="CDD" id="cd02440">
    <property type="entry name" value="AdoMet_MTases"/>
    <property type="match status" value="1"/>
</dbReference>
<dbReference type="InterPro" id="IPR018201">
    <property type="entry name" value="Ketoacyl_synth_AS"/>
</dbReference>
<dbReference type="SUPFAM" id="SSF53901">
    <property type="entry name" value="Thiolase-like"/>
    <property type="match status" value="1"/>
</dbReference>
<evidence type="ECO:0000256" key="6">
    <source>
        <dbReference type="ARBA" id="ARBA00023268"/>
    </source>
</evidence>
<proteinExistence type="predicted"/>
<dbReference type="Pfam" id="PF08242">
    <property type="entry name" value="Methyltransf_12"/>
    <property type="match status" value="1"/>
</dbReference>
<dbReference type="SMART" id="SM00825">
    <property type="entry name" value="PKS_KS"/>
    <property type="match status" value="1"/>
</dbReference>
<dbReference type="SMART" id="SM00829">
    <property type="entry name" value="PKS_ER"/>
    <property type="match status" value="1"/>
</dbReference>
<sequence>MPIAVVGMSCRFPGDATSPERLWQLCAAAREAWSDWPADRFNHKAFYHPNPERGGTFNAQGGHFLKQDMGAFDASFFNITPTEAKALDPQQRLQLESTYEALENAGIPLETLFGSDTGVFIGTSNHDYEHMLWKDPDSLPLYHAVGVSSSIMANRISHFFDLQGPSVTIDTACSSSLVALHQACQSLRLGETQTAIVGGTNLILEPGMLIPMSSLNFFSPEGKCYTYDHRASGYGRGEGAGTVVLKPLDVAIRDGDNIRCVIRSTGVNSDGRTAGLMLPNGDAQEALIRSTYAAAGLDPGVTRYVESHGTGTKAGDPIESAAIGRVFGHISESISVPNVRVGSIKTNIGHLENASGIAGLIKTILSVEKGMILPNSNFEKAGDRVFLDEYHLTVPTHLEPWPLAGLRRASVNSFGFGGTNAHCVIDDAENHLRSKHLSGHFHTVLESPPAQANDENKNANITPRMFVLSANDEHSLKSLITSYAVHVGSLSQKTTAVYLDQLSYTLASRRSLLPWREAFVASSLSELSEKLCAGDGTLLRSSEPSGLGFVFTGQGAQWCRMGAELMEGYPVFSNTMMAAEKHLRSLGSRWSLTEELSRDKESSRLDEGSLSQPVCTAVQLALVDLLFSWGVKPRAVIGHSSGEIAAAYAVGALTLELAMSVAYYRGVAVTQLKDVAPYLRGAMLAVGLPAIEAQEVFADITSGEVAIACINSPSSVTVSGDEEAIDELAQLFTKRNVFARKLKVDVAYHSQHMFHVSNDYLAHLLQGPPLPGKSANDTDVIFASSLDARLVDPSELGVAYWVRNMVSAVQFSDGLASMVTGTPIDTLIEIGPHSTLSGPINQTLASLKLSSQIRYLPTLVRKEDARSSLLLTAGQLWKQGYSVNVNTANCLEHPELKYGPLADLPPYPFNHTVQHWHESRISKDYRFRKFGRHDLLGALVPESNSIEPRWRNILRLADVPWLKDHIVQSTVVFPAAGYITMAIEAQRQKLSVTQGTLTKIETVRLRHVCLSAALVIPSGDSGVEISLSLRPSPESDTESSAVWSEFRVLSHSEAQGWTEHCRGSIAMDLDNDVFDLEVEEDAYWPKKISCEFSDCVNSLPASDLYSAFDNMGLQFGPTFRNLDEVFLGSMDNSRSVITVPDTRSTMPHQTELFNLIHPAVLDSCFQSAFPSVIHPAKLRDPMVPTFIDKLVISSSVSRKVGSKLIAYASAEPFILRNRKSHIAVFDTAVPIGEPIITISGLKTTSLSWGSERAQLADTTRKMCYTMSWQPDVDLIDASWLFSAPDGARRLETAESLTLLEYLSFQYLREALEQISDEDRETLSKHHKRFYQWALSQEPPVMTTILEDKCMPISHPLLSQHDGPDKKQALEEMAECLGAEGEIVLRIGKNITSILKGELDPLALMIQGDLLTQVYAQDRSMLRCYDMLQEYASALSFKDPNMRILEIGAGTGGASQPFLESLGGGNTSSYPRFSHYTYTDISSAFFEKARTRLAAWEGMLEYRTLDIERDTAAQGFGEASYDLIIAANVLHATRDMDITLSNVRRMLRPGGRLIMIEITHPRLRIALPFGMLPGWWLGEDGRESGPLLQPSQWDAALKRNGFEGTNICEADYPGPHAMSSLIVSHASEEQGESPRLEVQVFSPVVGDSLSAELYQKLNEGKSWRPELCSWSDVKTKSAGTYIILDTHGDSLLGSLCQNKFEALKSLLCGAREVLWVTSGGQDRNPNAALVAGLARTLRNEFAGLKLVTLDLQSAGAQYISGAVEAVLRVFSLRFSAVSNSKDMELMERNGQIEIPRLLEYTELNEMLANDLADANKTPDLQPFHQADQPLRLRVGTPGLLDSLQFVGISDREEPLEDDGVEFKVKAIGLNFRDVLTALGQIENPYPLGYDSSGVVTAVGKSVKGFQKGDKVVALAVGSFTSLHRVKAHNVFHLPSGLSFEQGATIPLAYATAHYALVDVAKISKGHKILIHSAAGGVGQAAVQLAQLYEAEVFVTVGSEDKRQLMLDEYHIPSTHIFSSRNAGFAQKIMRMTDNQGVDMVLNSLAGELLKESWACVGMFGHFLDITKKDIYTNSRLEMRPFDKHVTFSGIDLSAIFTHRPQWGARILRDCFKLFDEGKIRVPMKPIVAFPIDEIQSAFRFMQGGRHSGKIVVTVPDYVRVPVVPREVKFLGADATYVIAGGAGGLGREICRWMVDNGARHIVLLSRSGTSSNPKVARLLEECAAKGAAVKACKCDTTSSEDVANTFRQAREEFSFPPIRGVINGAMVLDDSLFETMSFDSWRRVIDTKTSSSWNLHNQLLTVPHDFFILLSSASGISGNRGQSNYAASSTFQDALAHHRRALGLPAATLDLGMIESAGFVAENKDSVAYLRSHGYGMIKLEELFGMLRHAIITGESCDQEHCQVVSGYDATTAEHAAADSSSAVSLGIGLTDLKFSHLPRIHRSADSAHAKSSTKNAKSVSLRQKLPSAGADTRHAIITEAIVDRLASLLGRQPADISENKSVASLGVDSLVAVELRNWIAAETGVSLPVFEILGTRSLGELAGRIEVGCTFLRDGEGQGQE</sequence>
<dbReference type="Proteomes" id="UP000193689">
    <property type="component" value="Unassembled WGS sequence"/>
</dbReference>
<evidence type="ECO:0000256" key="5">
    <source>
        <dbReference type="ARBA" id="ARBA00023002"/>
    </source>
</evidence>
<gene>
    <name evidence="12" type="ORF">BCR38DRAFT_461375</name>
</gene>
<dbReference type="STRING" id="1141098.A0A1Y2DDA9"/>
<feature type="region of interest" description="N-terminal hotdog fold" evidence="8">
    <location>
        <begin position="933"/>
        <end position="1072"/>
    </location>
</feature>
<evidence type="ECO:0000259" key="11">
    <source>
        <dbReference type="PROSITE" id="PS52019"/>
    </source>
</evidence>
<dbReference type="SUPFAM" id="SSF51735">
    <property type="entry name" value="NAD(P)-binding Rossmann-fold domains"/>
    <property type="match status" value="2"/>
</dbReference>
<evidence type="ECO:0000256" key="3">
    <source>
        <dbReference type="ARBA" id="ARBA00022679"/>
    </source>
</evidence>
<dbReference type="SUPFAM" id="SSF47336">
    <property type="entry name" value="ACP-like"/>
    <property type="match status" value="1"/>
</dbReference>
<dbReference type="InterPro" id="IPR020807">
    <property type="entry name" value="PKS_DH"/>
</dbReference>
<dbReference type="PROSITE" id="PS52004">
    <property type="entry name" value="KS3_2"/>
    <property type="match status" value="1"/>
</dbReference>
<dbReference type="InParanoid" id="A0A1Y2DDA9"/>
<feature type="active site" description="Proton donor; for dehydratase activity" evidence="8">
    <location>
        <position position="1162"/>
    </location>
</feature>
<dbReference type="InterPro" id="IPR042104">
    <property type="entry name" value="PKS_dehydratase_sf"/>
</dbReference>
<dbReference type="Pfam" id="PF02801">
    <property type="entry name" value="Ketoacyl-synt_C"/>
    <property type="match status" value="1"/>
</dbReference>
<dbReference type="InterPro" id="IPR036736">
    <property type="entry name" value="ACP-like_sf"/>
</dbReference>
<feature type="domain" description="PKS/mFAS DH" evidence="11">
    <location>
        <begin position="933"/>
        <end position="1252"/>
    </location>
</feature>
<dbReference type="InterPro" id="IPR049551">
    <property type="entry name" value="PKS_DH_C"/>
</dbReference>
<dbReference type="SUPFAM" id="SSF50129">
    <property type="entry name" value="GroES-like"/>
    <property type="match status" value="1"/>
</dbReference>
<dbReference type="Pfam" id="PF21089">
    <property type="entry name" value="PKS_DH_N"/>
    <property type="match status" value="1"/>
</dbReference>
<dbReference type="PANTHER" id="PTHR43775">
    <property type="entry name" value="FATTY ACID SYNTHASE"/>
    <property type="match status" value="1"/>
</dbReference>
<dbReference type="GO" id="GO:0004312">
    <property type="term" value="F:fatty acid synthase activity"/>
    <property type="evidence" value="ECO:0007669"/>
    <property type="project" value="TreeGrafter"/>
</dbReference>
<dbReference type="PROSITE" id="PS00012">
    <property type="entry name" value="PHOSPHOPANTETHEINE"/>
    <property type="match status" value="1"/>
</dbReference>
<feature type="domain" description="Carrier" evidence="9">
    <location>
        <begin position="2472"/>
        <end position="2549"/>
    </location>
</feature>
<dbReference type="InterPro" id="IPR056501">
    <property type="entry name" value="NAD-bd_HRPKS_sdrA"/>
</dbReference>
<protein>
    <submittedName>
        <fullName evidence="12">Uncharacterized protein</fullName>
    </submittedName>
</protein>
<dbReference type="GO" id="GO:1901336">
    <property type="term" value="P:lactone biosynthetic process"/>
    <property type="evidence" value="ECO:0007669"/>
    <property type="project" value="UniProtKB-ARBA"/>
</dbReference>
<evidence type="ECO:0000256" key="2">
    <source>
        <dbReference type="ARBA" id="ARBA00022553"/>
    </source>
</evidence>
<keyword evidence="2" id="KW-0597">Phosphoprotein</keyword>
<dbReference type="Gene3D" id="3.30.70.3290">
    <property type="match status" value="1"/>
</dbReference>
<dbReference type="InterPro" id="IPR049552">
    <property type="entry name" value="PKS_DH_N"/>
</dbReference>
<evidence type="ECO:0000256" key="4">
    <source>
        <dbReference type="ARBA" id="ARBA00022857"/>
    </source>
</evidence>
<dbReference type="Pfam" id="PF00109">
    <property type="entry name" value="ketoacyl-synt"/>
    <property type="match status" value="1"/>
</dbReference>
<dbReference type="Pfam" id="PF13602">
    <property type="entry name" value="ADH_zinc_N_2"/>
    <property type="match status" value="1"/>
</dbReference>
<dbReference type="Pfam" id="PF08659">
    <property type="entry name" value="KR"/>
    <property type="match status" value="1"/>
</dbReference>
<dbReference type="InterPro" id="IPR020841">
    <property type="entry name" value="PKS_Beta-ketoAc_synthase_dom"/>
</dbReference>
<reference evidence="12 13" key="1">
    <citation type="submission" date="2016-07" db="EMBL/GenBank/DDBJ databases">
        <title>Pervasive Adenine N6-methylation of Active Genes in Fungi.</title>
        <authorList>
            <consortium name="DOE Joint Genome Institute"/>
            <person name="Mondo S.J."/>
            <person name="Dannebaum R.O."/>
            <person name="Kuo R.C."/>
            <person name="Labutti K."/>
            <person name="Haridas S."/>
            <person name="Kuo A."/>
            <person name="Salamov A."/>
            <person name="Ahrendt S.R."/>
            <person name="Lipzen A."/>
            <person name="Sullivan W."/>
            <person name="Andreopoulos W.B."/>
            <person name="Clum A."/>
            <person name="Lindquist E."/>
            <person name="Daum C."/>
            <person name="Ramamoorthy G.K."/>
            <person name="Gryganskyi A."/>
            <person name="Culley D."/>
            <person name="Magnuson J.K."/>
            <person name="James T.Y."/>
            <person name="O'Malley M.A."/>
            <person name="Stajich J.E."/>
            <person name="Spatafora J.W."/>
            <person name="Visel A."/>
            <person name="Grigoriev I.V."/>
        </authorList>
    </citation>
    <scope>NUCLEOTIDE SEQUENCE [LARGE SCALE GENOMIC DNA]</scope>
    <source>
        <strain evidence="12 13">CBS 129021</strain>
    </source>
</reference>
<dbReference type="FunFam" id="3.40.50.720:FF:000209">
    <property type="entry name" value="Polyketide synthase Pks12"/>
    <property type="match status" value="1"/>
</dbReference>
<organism evidence="12 13">
    <name type="scientific">Pseudomassariella vexata</name>
    <dbReference type="NCBI Taxonomy" id="1141098"/>
    <lineage>
        <taxon>Eukaryota</taxon>
        <taxon>Fungi</taxon>
        <taxon>Dikarya</taxon>
        <taxon>Ascomycota</taxon>
        <taxon>Pezizomycotina</taxon>
        <taxon>Sordariomycetes</taxon>
        <taxon>Xylariomycetidae</taxon>
        <taxon>Amphisphaeriales</taxon>
        <taxon>Pseudomassariaceae</taxon>
        <taxon>Pseudomassariella</taxon>
    </lineage>
</organism>
<dbReference type="SMART" id="SM00823">
    <property type="entry name" value="PKS_PP"/>
    <property type="match status" value="1"/>
</dbReference>
<dbReference type="InterPro" id="IPR016035">
    <property type="entry name" value="Acyl_Trfase/lysoPLipase"/>
</dbReference>
<keyword evidence="3" id="KW-0808">Transferase</keyword>
<dbReference type="InterPro" id="IPR057326">
    <property type="entry name" value="KR_dom"/>
</dbReference>
<dbReference type="RefSeq" id="XP_040710581.1">
    <property type="nucleotide sequence ID" value="XM_040862518.1"/>
</dbReference>
<dbReference type="Gene3D" id="3.40.50.720">
    <property type="entry name" value="NAD(P)-binding Rossmann-like Domain"/>
    <property type="match status" value="2"/>
</dbReference>
<name>A0A1Y2DDA9_9PEZI</name>
<feature type="domain" description="Ketosynthase family 3 (KS3)" evidence="10">
    <location>
        <begin position="1"/>
        <end position="427"/>
    </location>
</feature>
<evidence type="ECO:0000256" key="8">
    <source>
        <dbReference type="PROSITE-ProRule" id="PRU01363"/>
    </source>
</evidence>
<dbReference type="Pfam" id="PF14765">
    <property type="entry name" value="PS-DH"/>
    <property type="match status" value="1"/>
</dbReference>
<dbReference type="InterPro" id="IPR011032">
    <property type="entry name" value="GroES-like_sf"/>
</dbReference>
<dbReference type="PROSITE" id="PS50075">
    <property type="entry name" value="CARRIER"/>
    <property type="match status" value="1"/>
</dbReference>
<dbReference type="Gene3D" id="3.40.366.10">
    <property type="entry name" value="Malonyl-Coenzyme A Acyl Carrier Protein, domain 2"/>
    <property type="match status" value="1"/>
</dbReference>
<keyword evidence="1" id="KW-0596">Phosphopantetheine</keyword>
<dbReference type="InterPro" id="IPR009081">
    <property type="entry name" value="PP-bd_ACP"/>
</dbReference>
<dbReference type="SMART" id="SM00827">
    <property type="entry name" value="PKS_AT"/>
    <property type="match status" value="1"/>
</dbReference>
<dbReference type="Pfam" id="PF00698">
    <property type="entry name" value="Acyl_transf_1"/>
    <property type="match status" value="1"/>
</dbReference>
<dbReference type="InterPro" id="IPR029063">
    <property type="entry name" value="SAM-dependent_MTases_sf"/>
</dbReference>
<dbReference type="Gene3D" id="3.10.129.110">
    <property type="entry name" value="Polyketide synthase dehydratase"/>
    <property type="match status" value="1"/>
</dbReference>
<dbReference type="SUPFAM" id="SSF52151">
    <property type="entry name" value="FabD/lysophospholipase-like"/>
    <property type="match status" value="1"/>
</dbReference>
<dbReference type="CDD" id="cd05195">
    <property type="entry name" value="enoyl_red"/>
    <property type="match status" value="1"/>
</dbReference>
<dbReference type="GeneID" id="63778730"/>
<dbReference type="SUPFAM" id="SSF53335">
    <property type="entry name" value="S-adenosyl-L-methionine-dependent methyltransferases"/>
    <property type="match status" value="1"/>
</dbReference>
<dbReference type="Gene3D" id="3.40.50.150">
    <property type="entry name" value="Vaccinia Virus protein VP39"/>
    <property type="match status" value="1"/>
</dbReference>
<dbReference type="InterPro" id="IPR050091">
    <property type="entry name" value="PKS_NRPS_Biosynth_Enz"/>
</dbReference>
<dbReference type="Gene3D" id="3.40.47.10">
    <property type="match status" value="1"/>
</dbReference>
<dbReference type="Gene3D" id="3.90.180.10">
    <property type="entry name" value="Medium-chain alcohol dehydrogenases, catalytic domain"/>
    <property type="match status" value="1"/>
</dbReference>
<dbReference type="InterPro" id="IPR013154">
    <property type="entry name" value="ADH-like_N"/>
</dbReference>
<keyword evidence="7" id="KW-0012">Acyltransferase</keyword>
<dbReference type="InterPro" id="IPR013968">
    <property type="entry name" value="PKS_KR"/>
</dbReference>
<dbReference type="GO" id="GO:0004315">
    <property type="term" value="F:3-oxoacyl-[acyl-carrier-protein] synthase activity"/>
    <property type="evidence" value="ECO:0007669"/>
    <property type="project" value="InterPro"/>
</dbReference>
<feature type="active site" description="Proton acceptor; for dehydratase activity" evidence="8">
    <location>
        <position position="965"/>
    </location>
</feature>
<dbReference type="InterPro" id="IPR013217">
    <property type="entry name" value="Methyltransf_12"/>
</dbReference>
<dbReference type="SMART" id="SM00822">
    <property type="entry name" value="PKS_KR"/>
    <property type="match status" value="1"/>
</dbReference>
<keyword evidence="6" id="KW-0511">Multifunctional enzyme</keyword>
<dbReference type="InterPro" id="IPR001227">
    <property type="entry name" value="Ac_transferase_dom_sf"/>
</dbReference>
<dbReference type="Pfam" id="PF08240">
    <property type="entry name" value="ADH_N"/>
    <property type="match status" value="1"/>
</dbReference>
<dbReference type="GO" id="GO:0031177">
    <property type="term" value="F:phosphopantetheine binding"/>
    <property type="evidence" value="ECO:0007669"/>
    <property type="project" value="InterPro"/>
</dbReference>
<dbReference type="Pfam" id="PF00550">
    <property type="entry name" value="PP-binding"/>
    <property type="match status" value="1"/>
</dbReference>
<dbReference type="SMART" id="SM00826">
    <property type="entry name" value="PKS_DH"/>
    <property type="match status" value="1"/>
</dbReference>
<dbReference type="Pfam" id="PF16197">
    <property type="entry name" value="KAsynt_C_assoc"/>
    <property type="match status" value="1"/>
</dbReference>
<dbReference type="InterPro" id="IPR014031">
    <property type="entry name" value="Ketoacyl_synth_C"/>
</dbReference>
<keyword evidence="13" id="KW-1185">Reference proteome</keyword>
<evidence type="ECO:0000313" key="12">
    <source>
        <dbReference type="EMBL" id="ORY57229.1"/>
    </source>
</evidence>
<dbReference type="InterPro" id="IPR016039">
    <property type="entry name" value="Thiolase-like"/>
</dbReference>
<dbReference type="GO" id="GO:0006633">
    <property type="term" value="P:fatty acid biosynthetic process"/>
    <property type="evidence" value="ECO:0007669"/>
    <property type="project" value="InterPro"/>
</dbReference>
<dbReference type="FunFam" id="3.40.366.10:FF:000002">
    <property type="entry name" value="Probable polyketide synthase 2"/>
    <property type="match status" value="1"/>
</dbReference>
<accession>A0A1Y2DDA9</accession>
<dbReference type="PANTHER" id="PTHR43775:SF29">
    <property type="entry name" value="ASPERFURANONE POLYKETIDE SYNTHASE AFOG-RELATED"/>
    <property type="match status" value="1"/>
</dbReference>
<dbReference type="PROSITE" id="PS52019">
    <property type="entry name" value="PKS_MFAS_DH"/>
    <property type="match status" value="1"/>
</dbReference>
<dbReference type="CDD" id="cd00833">
    <property type="entry name" value="PKS"/>
    <property type="match status" value="1"/>
</dbReference>
<dbReference type="Pfam" id="PF23114">
    <property type="entry name" value="NAD-bd_HRPKS_sdrA"/>
    <property type="match status" value="1"/>
</dbReference>
<dbReference type="InterPro" id="IPR020843">
    <property type="entry name" value="ER"/>
</dbReference>
<dbReference type="SUPFAM" id="SSF55048">
    <property type="entry name" value="Probable ACP-binding domain of malonyl-CoA ACP transacylase"/>
    <property type="match status" value="1"/>
</dbReference>
<dbReference type="GO" id="GO:0016491">
    <property type="term" value="F:oxidoreductase activity"/>
    <property type="evidence" value="ECO:0007669"/>
    <property type="project" value="UniProtKB-KW"/>
</dbReference>
<keyword evidence="4" id="KW-0521">NADP</keyword>
<evidence type="ECO:0000256" key="1">
    <source>
        <dbReference type="ARBA" id="ARBA00022450"/>
    </source>
</evidence>
<dbReference type="InterPro" id="IPR020806">
    <property type="entry name" value="PKS_PP-bd"/>
</dbReference>